<organism evidence="3 4">
    <name type="scientific">Amanita thiersii Skay4041</name>
    <dbReference type="NCBI Taxonomy" id="703135"/>
    <lineage>
        <taxon>Eukaryota</taxon>
        <taxon>Fungi</taxon>
        <taxon>Dikarya</taxon>
        <taxon>Basidiomycota</taxon>
        <taxon>Agaricomycotina</taxon>
        <taxon>Agaricomycetes</taxon>
        <taxon>Agaricomycetidae</taxon>
        <taxon>Agaricales</taxon>
        <taxon>Pluteineae</taxon>
        <taxon>Amanitaceae</taxon>
        <taxon>Amanita</taxon>
    </lineage>
</organism>
<evidence type="ECO:0000259" key="2">
    <source>
        <dbReference type="Pfam" id="PF20151"/>
    </source>
</evidence>
<sequence>MADLFAILLHLQIVHYIDVSAAAILVYDYLLTIRMEIEYVWKAKWTLIKITYVIMRYMPFLSVIAILIIDAPGLTPTVCVRLTRFYSFIVTIDVIISECKPLISALSRTRDLIHLISAILTLRTWAVYGHNFKMGVVLLALYLAMAICGTINMVLFLTTLQYAHFFQMCIVTGGSRRLIVNWLVLVAYDAVTCGLLAFKAYHSRAHALSPINNITHSHIM</sequence>
<dbReference type="Proteomes" id="UP000242287">
    <property type="component" value="Unassembled WGS sequence"/>
</dbReference>
<evidence type="ECO:0000256" key="1">
    <source>
        <dbReference type="SAM" id="Phobius"/>
    </source>
</evidence>
<feature type="transmembrane region" description="Helical" evidence="1">
    <location>
        <begin position="134"/>
        <end position="157"/>
    </location>
</feature>
<feature type="domain" description="DUF6533" evidence="2">
    <location>
        <begin position="16"/>
        <end position="61"/>
    </location>
</feature>
<dbReference type="AlphaFoldDB" id="A0A2A9N7U2"/>
<keyword evidence="1" id="KW-1133">Transmembrane helix</keyword>
<dbReference type="EMBL" id="KZ302317">
    <property type="protein sequence ID" value="PFH45658.1"/>
    <property type="molecule type" value="Genomic_DNA"/>
</dbReference>
<keyword evidence="4" id="KW-1185">Reference proteome</keyword>
<feature type="transmembrane region" description="Helical" evidence="1">
    <location>
        <begin position="6"/>
        <end position="30"/>
    </location>
</feature>
<dbReference type="Pfam" id="PF20151">
    <property type="entry name" value="DUF6533"/>
    <property type="match status" value="1"/>
</dbReference>
<name>A0A2A9N7U2_9AGAR</name>
<reference evidence="3 4" key="1">
    <citation type="submission" date="2014-02" db="EMBL/GenBank/DDBJ databases">
        <title>Transposable element dynamics among asymbiotic and ectomycorrhizal Amanita fungi.</title>
        <authorList>
            <consortium name="DOE Joint Genome Institute"/>
            <person name="Hess J."/>
            <person name="Skrede I."/>
            <person name="Wolfe B."/>
            <person name="LaButti K."/>
            <person name="Ohm R.A."/>
            <person name="Grigoriev I.V."/>
            <person name="Pringle A."/>
        </authorList>
    </citation>
    <scope>NUCLEOTIDE SEQUENCE [LARGE SCALE GENOMIC DNA]</scope>
    <source>
        <strain evidence="3 4">SKay4041</strain>
    </source>
</reference>
<feature type="transmembrane region" description="Helical" evidence="1">
    <location>
        <begin position="50"/>
        <end position="69"/>
    </location>
</feature>
<dbReference type="OrthoDB" id="3350812at2759"/>
<keyword evidence="1" id="KW-0812">Transmembrane</keyword>
<feature type="transmembrane region" description="Helical" evidence="1">
    <location>
        <begin position="178"/>
        <end position="198"/>
    </location>
</feature>
<proteinExistence type="predicted"/>
<evidence type="ECO:0000313" key="4">
    <source>
        <dbReference type="Proteomes" id="UP000242287"/>
    </source>
</evidence>
<dbReference type="InterPro" id="IPR045340">
    <property type="entry name" value="DUF6533"/>
</dbReference>
<evidence type="ECO:0000313" key="3">
    <source>
        <dbReference type="EMBL" id="PFH45658.1"/>
    </source>
</evidence>
<gene>
    <name evidence="3" type="ORF">AMATHDRAFT_8852</name>
</gene>
<accession>A0A2A9N7U2</accession>
<keyword evidence="1" id="KW-0472">Membrane</keyword>
<protein>
    <recommendedName>
        <fullName evidence="2">DUF6533 domain-containing protein</fullName>
    </recommendedName>
</protein>